<comment type="caution">
    <text evidence="1">The sequence shown here is derived from an EMBL/GenBank/DDBJ whole genome shotgun (WGS) entry which is preliminary data.</text>
</comment>
<name>A0A9N9IKP5_9GLOM</name>
<reference evidence="1" key="1">
    <citation type="submission" date="2021-06" db="EMBL/GenBank/DDBJ databases">
        <authorList>
            <person name="Kallberg Y."/>
            <person name="Tangrot J."/>
            <person name="Rosling A."/>
        </authorList>
    </citation>
    <scope>NUCLEOTIDE SEQUENCE</scope>
    <source>
        <strain evidence="1">FL966</strain>
    </source>
</reference>
<sequence length="98" mass="11405">MLSKISEHGPGFDYFLNTHCQDWDALQYHEAWKDGNLGLDKAVLPMELHLRMVTNYVSAIREARFSYDYGPHLCCWLQLPMELRLHMVMDYVSAVASL</sequence>
<keyword evidence="2" id="KW-1185">Reference proteome</keyword>
<evidence type="ECO:0000313" key="2">
    <source>
        <dbReference type="Proteomes" id="UP000789759"/>
    </source>
</evidence>
<dbReference type="AlphaFoldDB" id="A0A9N9IKP5"/>
<accession>A0A9N9IKP5</accession>
<protein>
    <submittedName>
        <fullName evidence="1">20891_t:CDS:1</fullName>
    </submittedName>
</protein>
<dbReference type="Proteomes" id="UP000789759">
    <property type="component" value="Unassembled WGS sequence"/>
</dbReference>
<organism evidence="1 2">
    <name type="scientific">Cetraspora pellucida</name>
    <dbReference type="NCBI Taxonomy" id="1433469"/>
    <lineage>
        <taxon>Eukaryota</taxon>
        <taxon>Fungi</taxon>
        <taxon>Fungi incertae sedis</taxon>
        <taxon>Mucoromycota</taxon>
        <taxon>Glomeromycotina</taxon>
        <taxon>Glomeromycetes</taxon>
        <taxon>Diversisporales</taxon>
        <taxon>Gigasporaceae</taxon>
        <taxon>Cetraspora</taxon>
    </lineage>
</organism>
<dbReference type="OrthoDB" id="2448101at2759"/>
<proteinExistence type="predicted"/>
<evidence type="ECO:0000313" key="1">
    <source>
        <dbReference type="EMBL" id="CAG8738076.1"/>
    </source>
</evidence>
<dbReference type="EMBL" id="CAJVQA010015582">
    <property type="protein sequence ID" value="CAG8738076.1"/>
    <property type="molecule type" value="Genomic_DNA"/>
</dbReference>
<gene>
    <name evidence="1" type="ORF">CPELLU_LOCUS13923</name>
</gene>